<evidence type="ECO:0000313" key="4">
    <source>
        <dbReference type="EMBL" id="KZN20628.1"/>
    </source>
</evidence>
<evidence type="ECO:0000256" key="1">
    <source>
        <dbReference type="PROSITE-ProRule" id="PRU00510"/>
    </source>
</evidence>
<dbReference type="PANTHER" id="PTHR33823">
    <property type="entry name" value="RNA POLYMERASE-BINDING TRANSCRIPTION FACTOR DKSA-RELATED"/>
    <property type="match status" value="1"/>
</dbReference>
<feature type="coiled-coil region" evidence="2">
    <location>
        <begin position="29"/>
        <end position="56"/>
    </location>
</feature>
<reference evidence="4 5" key="2">
    <citation type="journal article" date="2018" name="Nature">
        <title>Mutant phenotypes for thousands of bacterial genes of unknown function.</title>
        <authorList>
            <person name="Price M.N."/>
            <person name="Wetmore K.M."/>
            <person name="Waters R.J."/>
            <person name="Callaghan M."/>
            <person name="Ray J."/>
            <person name="Liu H."/>
            <person name="Kuehl J.V."/>
            <person name="Melnyk R.A."/>
            <person name="Lamson J.S."/>
            <person name="Suh Y."/>
            <person name="Carlson H.K."/>
            <person name="Esquivel Z."/>
            <person name="Sadeeshkumar H."/>
            <person name="Chakraborty R."/>
            <person name="Zane G.M."/>
            <person name="Rubin B.E."/>
            <person name="Wall J.D."/>
            <person name="Visel A."/>
            <person name="Bristow J."/>
            <person name="Blow M.J."/>
            <person name="Arkin A.P."/>
            <person name="Deutschbauer A.M."/>
        </authorList>
    </citation>
    <scope>NUCLEOTIDE SEQUENCE [LARGE SCALE GENOMIC DNA]</scope>
    <source>
        <strain evidence="4 5">FW300-N1B4</strain>
    </source>
</reference>
<gene>
    <name evidence="4" type="ORF">A1D17_03560</name>
</gene>
<dbReference type="OrthoDB" id="9803742at2"/>
<dbReference type="SUPFAM" id="SSF109635">
    <property type="entry name" value="DnaK suppressor protein DksA, alpha-hairpin domain"/>
    <property type="match status" value="1"/>
</dbReference>
<organism evidence="4 5">
    <name type="scientific">Pseudomonas fluorescens</name>
    <dbReference type="NCBI Taxonomy" id="294"/>
    <lineage>
        <taxon>Bacteria</taxon>
        <taxon>Pseudomonadati</taxon>
        <taxon>Pseudomonadota</taxon>
        <taxon>Gammaproteobacteria</taxon>
        <taxon>Pseudomonadales</taxon>
        <taxon>Pseudomonadaceae</taxon>
        <taxon>Pseudomonas</taxon>
    </lineage>
</organism>
<dbReference type="Pfam" id="PF21157">
    <property type="entry name" value="DksA_N"/>
    <property type="match status" value="1"/>
</dbReference>
<comment type="caution">
    <text evidence="4">The sequence shown here is derived from an EMBL/GenBank/DDBJ whole genome shotgun (WGS) entry which is preliminary data.</text>
</comment>
<dbReference type="PROSITE" id="PS51128">
    <property type="entry name" value="ZF_DKSA_2"/>
    <property type="match status" value="1"/>
</dbReference>
<dbReference type="InterPro" id="IPR048489">
    <property type="entry name" value="DksA_N"/>
</dbReference>
<dbReference type="EMBL" id="LUKJ01000002">
    <property type="protein sequence ID" value="KZN20628.1"/>
    <property type="molecule type" value="Genomic_DNA"/>
</dbReference>
<feature type="domain" description="DnaK suppressor protein DksA N-terminal" evidence="3">
    <location>
        <begin position="24"/>
        <end position="81"/>
    </location>
</feature>
<keyword evidence="2" id="KW-0175">Coiled coil</keyword>
<protein>
    <recommendedName>
        <fullName evidence="3">DnaK suppressor protein DksA N-terminal domain-containing protein</fullName>
    </recommendedName>
</protein>
<proteinExistence type="predicted"/>
<dbReference type="Proteomes" id="UP000076489">
    <property type="component" value="Unassembled WGS sequence"/>
</dbReference>
<evidence type="ECO:0000313" key="5">
    <source>
        <dbReference type="Proteomes" id="UP000076489"/>
    </source>
</evidence>
<dbReference type="AlphaFoldDB" id="A0A161XFP6"/>
<dbReference type="Gene3D" id="1.20.120.910">
    <property type="entry name" value="DksA, coiled-coil domain"/>
    <property type="match status" value="1"/>
</dbReference>
<sequence length="139" mass="16131">MTIALLTEQELLSMPDDRYMDESQMAFFRDRLIKRKAELEDRIESYRLGLKDAIRAPDEADFASNEEQRNISLNMLSLERNKVLEVGKALEALEAGDYGYCMDSGYPIGLQRLLIKPETFYSVESMRAQESQQRHVARF</sequence>
<accession>A0A161XFP6</accession>
<dbReference type="InterPro" id="IPR037187">
    <property type="entry name" value="DnaK_N"/>
</dbReference>
<evidence type="ECO:0000259" key="3">
    <source>
        <dbReference type="Pfam" id="PF21157"/>
    </source>
</evidence>
<dbReference type="RefSeq" id="WP_081235201.1">
    <property type="nucleotide sequence ID" value="NZ_LUKJ01000002.1"/>
</dbReference>
<name>A0A161XFP6_PSEFL</name>
<reference evidence="5" key="1">
    <citation type="submission" date="2016-03" db="EMBL/GenBank/DDBJ databases">
        <authorList>
            <person name="Ray J."/>
            <person name="Price M."/>
            <person name="Deutschbauer A."/>
        </authorList>
    </citation>
    <scope>NUCLEOTIDE SEQUENCE [LARGE SCALE GENOMIC DNA]</scope>
    <source>
        <strain evidence="5">FW300-N1B4</strain>
    </source>
</reference>
<evidence type="ECO:0000256" key="2">
    <source>
        <dbReference type="SAM" id="Coils"/>
    </source>
</evidence>
<feature type="zinc finger region" description="dksA C4-type" evidence="1">
    <location>
        <begin position="101"/>
        <end position="125"/>
    </location>
</feature>
<dbReference type="PANTHER" id="PTHR33823:SF2">
    <property type="entry name" value="RNA POLYMERASE-BINDING TRANSCRIPTION FACTOR DKSA"/>
    <property type="match status" value="1"/>
</dbReference>